<dbReference type="GO" id="GO:0005829">
    <property type="term" value="C:cytosol"/>
    <property type="evidence" value="ECO:0007669"/>
    <property type="project" value="TreeGrafter"/>
</dbReference>
<dbReference type="RefSeq" id="WP_087255906.1">
    <property type="nucleotide sequence ID" value="NZ_CAJFOD010000075.1"/>
</dbReference>
<dbReference type="Proteomes" id="UP000196258">
    <property type="component" value="Unassembled WGS sequence"/>
</dbReference>
<dbReference type="GO" id="GO:0003677">
    <property type="term" value="F:DNA binding"/>
    <property type="evidence" value="ECO:0007669"/>
    <property type="project" value="UniProtKB-KW"/>
</dbReference>
<reference evidence="4" key="2">
    <citation type="journal article" date="2018" name="BMC Genomics">
        <title>Whole genome sequencing and function prediction of 133 gut anaerobes isolated from chicken caecum in pure cultures.</title>
        <authorList>
            <person name="Medvecky M."/>
            <person name="Cejkova D."/>
            <person name="Polansky O."/>
            <person name="Karasova D."/>
            <person name="Kubasova T."/>
            <person name="Cizek A."/>
            <person name="Rychlik I."/>
        </authorList>
    </citation>
    <scope>NUCLEOTIDE SEQUENCE</scope>
    <source>
        <strain evidence="4">An149</strain>
    </source>
</reference>
<organism evidence="4 5">
    <name type="scientific">Thomasclavelia spiroformis</name>
    <dbReference type="NCBI Taxonomy" id="29348"/>
    <lineage>
        <taxon>Bacteria</taxon>
        <taxon>Bacillati</taxon>
        <taxon>Bacillota</taxon>
        <taxon>Erysipelotrichia</taxon>
        <taxon>Erysipelotrichales</taxon>
        <taxon>Coprobacillaceae</taxon>
        <taxon>Thomasclavelia</taxon>
    </lineage>
</organism>
<dbReference type="AlphaFoldDB" id="A0A1Y4QLS1"/>
<dbReference type="GO" id="GO:0003700">
    <property type="term" value="F:DNA-binding transcription factor activity"/>
    <property type="evidence" value="ECO:0007669"/>
    <property type="project" value="TreeGrafter"/>
</dbReference>
<accession>A0A1Y4QLS1</accession>
<dbReference type="Pfam" id="PF01381">
    <property type="entry name" value="HTH_3"/>
    <property type="match status" value="1"/>
</dbReference>
<dbReference type="SUPFAM" id="SSF47413">
    <property type="entry name" value="lambda repressor-like DNA-binding domains"/>
    <property type="match status" value="1"/>
</dbReference>
<dbReference type="EMBL" id="DYWV01000334">
    <property type="protein sequence ID" value="HJF41162.1"/>
    <property type="molecule type" value="Genomic_DNA"/>
</dbReference>
<dbReference type="SMART" id="SM00530">
    <property type="entry name" value="HTH_XRE"/>
    <property type="match status" value="1"/>
</dbReference>
<evidence type="ECO:0000313" key="5">
    <source>
        <dbReference type="Proteomes" id="UP000196258"/>
    </source>
</evidence>
<proteinExistence type="predicted"/>
<sequence length="117" mass="13270">MEIDYELIGKRIREERISQNLSQQTLAEISNISPTNISHIERGATKLSLPTLVSIANALAVSADFLLCDSLVEADKIYIDEINELLLDCNPNELKIIIDIMKSVKITLRRYNKLDKK</sequence>
<dbReference type="EMBL" id="NFLB01000005">
    <property type="protein sequence ID" value="OUQ05482.1"/>
    <property type="molecule type" value="Genomic_DNA"/>
</dbReference>
<evidence type="ECO:0000259" key="2">
    <source>
        <dbReference type="PROSITE" id="PS50943"/>
    </source>
</evidence>
<dbReference type="PANTHER" id="PTHR46797">
    <property type="entry name" value="HTH-TYPE TRANSCRIPTIONAL REGULATOR"/>
    <property type="match status" value="1"/>
</dbReference>
<dbReference type="PROSITE" id="PS50943">
    <property type="entry name" value="HTH_CROC1"/>
    <property type="match status" value="1"/>
</dbReference>
<dbReference type="PANTHER" id="PTHR46797:SF1">
    <property type="entry name" value="METHYLPHOSPHONATE SYNTHASE"/>
    <property type="match status" value="1"/>
</dbReference>
<evidence type="ECO:0000256" key="1">
    <source>
        <dbReference type="ARBA" id="ARBA00023125"/>
    </source>
</evidence>
<reference evidence="3" key="4">
    <citation type="submission" date="2021-09" db="EMBL/GenBank/DDBJ databases">
        <authorList>
            <person name="Gilroy R."/>
        </authorList>
    </citation>
    <scope>NUCLEOTIDE SEQUENCE</scope>
    <source>
        <strain evidence="3">CHK193-16274</strain>
    </source>
</reference>
<dbReference type="Proteomes" id="UP000749320">
    <property type="component" value="Unassembled WGS sequence"/>
</dbReference>
<feature type="domain" description="HTH cro/C1-type" evidence="2">
    <location>
        <begin position="12"/>
        <end position="66"/>
    </location>
</feature>
<dbReference type="CDD" id="cd00093">
    <property type="entry name" value="HTH_XRE"/>
    <property type="match status" value="1"/>
</dbReference>
<evidence type="ECO:0000313" key="4">
    <source>
        <dbReference type="EMBL" id="OUQ05482.1"/>
    </source>
</evidence>
<dbReference type="InterPro" id="IPR050807">
    <property type="entry name" value="TransReg_Diox_bact_type"/>
</dbReference>
<comment type="caution">
    <text evidence="4">The sequence shown here is derived from an EMBL/GenBank/DDBJ whole genome shotgun (WGS) entry which is preliminary data.</text>
</comment>
<protein>
    <submittedName>
        <fullName evidence="3">Helix-turn-helix domain-containing protein</fullName>
    </submittedName>
    <submittedName>
        <fullName evidence="4">Transcriptional regulator</fullName>
    </submittedName>
</protein>
<gene>
    <name evidence="4" type="ORF">B5E91_05540</name>
    <name evidence="3" type="ORF">K8V91_09580</name>
</gene>
<dbReference type="InterPro" id="IPR001387">
    <property type="entry name" value="Cro/C1-type_HTH"/>
</dbReference>
<reference evidence="5" key="1">
    <citation type="submission" date="2017-04" db="EMBL/GenBank/DDBJ databases">
        <title>Function of individual gut microbiota members based on whole genome sequencing of pure cultures obtained from chicken caecum.</title>
        <authorList>
            <person name="Medvecky M."/>
            <person name="Cejkova D."/>
            <person name="Polansky O."/>
            <person name="Karasova D."/>
            <person name="Kubasova T."/>
            <person name="Cizek A."/>
            <person name="Rychlik I."/>
        </authorList>
    </citation>
    <scope>NUCLEOTIDE SEQUENCE [LARGE SCALE GENOMIC DNA]</scope>
    <source>
        <strain evidence="5">An149</strain>
    </source>
</reference>
<dbReference type="InterPro" id="IPR010982">
    <property type="entry name" value="Lambda_DNA-bd_dom_sf"/>
</dbReference>
<evidence type="ECO:0000313" key="3">
    <source>
        <dbReference type="EMBL" id="HJF41162.1"/>
    </source>
</evidence>
<keyword evidence="1" id="KW-0238">DNA-binding</keyword>
<reference evidence="3" key="3">
    <citation type="journal article" date="2021" name="PeerJ">
        <title>Extensive microbial diversity within the chicken gut microbiome revealed by metagenomics and culture.</title>
        <authorList>
            <person name="Gilroy R."/>
            <person name="Ravi A."/>
            <person name="Getino M."/>
            <person name="Pursley I."/>
            <person name="Horton D.L."/>
            <person name="Alikhan N.F."/>
            <person name="Baker D."/>
            <person name="Gharbi K."/>
            <person name="Hall N."/>
            <person name="Watson M."/>
            <person name="Adriaenssens E.M."/>
            <person name="Foster-Nyarko E."/>
            <person name="Jarju S."/>
            <person name="Secka A."/>
            <person name="Antonio M."/>
            <person name="Oren A."/>
            <person name="Chaudhuri R.R."/>
            <person name="La Ragione R."/>
            <person name="Hildebrand F."/>
            <person name="Pallen M.J."/>
        </authorList>
    </citation>
    <scope>NUCLEOTIDE SEQUENCE</scope>
    <source>
        <strain evidence="3">CHK193-16274</strain>
    </source>
</reference>
<dbReference type="Gene3D" id="1.10.260.40">
    <property type="entry name" value="lambda repressor-like DNA-binding domains"/>
    <property type="match status" value="1"/>
</dbReference>
<name>A0A1Y4QLS1_9FIRM</name>